<accession>A0A2G5D5K3</accession>
<dbReference type="Proteomes" id="UP000230069">
    <property type="component" value="Unassembled WGS sequence"/>
</dbReference>
<evidence type="ECO:0000313" key="3">
    <source>
        <dbReference type="EMBL" id="PIA38785.1"/>
    </source>
</evidence>
<protein>
    <submittedName>
        <fullName evidence="3">Uncharacterized protein</fullName>
    </submittedName>
</protein>
<keyword evidence="4" id="KW-1185">Reference proteome</keyword>
<evidence type="ECO:0000313" key="4">
    <source>
        <dbReference type="Proteomes" id="UP000230069"/>
    </source>
</evidence>
<feature type="compositionally biased region" description="Polar residues" evidence="2">
    <location>
        <begin position="151"/>
        <end position="186"/>
    </location>
</feature>
<organism evidence="3 4">
    <name type="scientific">Aquilegia coerulea</name>
    <name type="common">Rocky mountain columbine</name>
    <dbReference type="NCBI Taxonomy" id="218851"/>
    <lineage>
        <taxon>Eukaryota</taxon>
        <taxon>Viridiplantae</taxon>
        <taxon>Streptophyta</taxon>
        <taxon>Embryophyta</taxon>
        <taxon>Tracheophyta</taxon>
        <taxon>Spermatophyta</taxon>
        <taxon>Magnoliopsida</taxon>
        <taxon>Ranunculales</taxon>
        <taxon>Ranunculaceae</taxon>
        <taxon>Thalictroideae</taxon>
        <taxon>Aquilegia</taxon>
    </lineage>
</organism>
<proteinExistence type="predicted"/>
<gene>
    <name evidence="3" type="ORF">AQUCO_02700171v1</name>
</gene>
<dbReference type="FunCoup" id="A0A2G5D5K3">
    <property type="interactions" value="224"/>
</dbReference>
<keyword evidence="1" id="KW-0175">Coiled coil</keyword>
<feature type="coiled-coil region" evidence="1">
    <location>
        <begin position="56"/>
        <end position="97"/>
    </location>
</feature>
<dbReference type="OrthoDB" id="1939750at2759"/>
<feature type="region of interest" description="Disordered" evidence="2">
    <location>
        <begin position="151"/>
        <end position="218"/>
    </location>
</feature>
<sequence>MGDNEEQRKIMLGGRNEDRKWREKMLEQDQCLWTVECLRGRLLAERVASKAGKQDAEFIQNKLLELEQKLRLEIKAKDKAEKKLKFLMGKLESLKVSHLQNHSSSVHSEVSSCSSTASSGISTVGEQIPNSQIKNLVKCKSDGDMSVATYSSVTSDDLRSTNSGTSDIGNPGSRTPSVSSWVSANHSCEAEGDTNSKDSNKCENRRTSANNNGEKNKAEAYVDNPLPFPGVLWPTSKNQINKDTAHDALVALRHVREQLQNPLRKGNGNRSHSIVFCTGA</sequence>
<dbReference type="EMBL" id="KZ305044">
    <property type="protein sequence ID" value="PIA38785.1"/>
    <property type="molecule type" value="Genomic_DNA"/>
</dbReference>
<dbReference type="InParanoid" id="A0A2G5D5K3"/>
<evidence type="ECO:0000256" key="1">
    <source>
        <dbReference type="SAM" id="Coils"/>
    </source>
</evidence>
<reference evidence="3 4" key="1">
    <citation type="submission" date="2017-09" db="EMBL/GenBank/DDBJ databases">
        <title>WGS assembly of Aquilegia coerulea Goldsmith.</title>
        <authorList>
            <person name="Hodges S."/>
            <person name="Kramer E."/>
            <person name="Nordborg M."/>
            <person name="Tomkins J."/>
            <person name="Borevitz J."/>
            <person name="Derieg N."/>
            <person name="Yan J."/>
            <person name="Mihaltcheva S."/>
            <person name="Hayes R.D."/>
            <person name="Rokhsar D."/>
        </authorList>
    </citation>
    <scope>NUCLEOTIDE SEQUENCE [LARGE SCALE GENOMIC DNA]</scope>
    <source>
        <strain evidence="4">cv. Goldsmith</strain>
    </source>
</reference>
<name>A0A2G5D5K3_AQUCA</name>
<dbReference type="STRING" id="218851.A0A2G5D5K3"/>
<dbReference type="PANTHER" id="PTHR33701:SF2">
    <property type="entry name" value="TRANSMEMBRANE PROTEIN"/>
    <property type="match status" value="1"/>
</dbReference>
<dbReference type="PANTHER" id="PTHR33701">
    <property type="entry name" value="TRANSMEMBRANE PROTEIN"/>
    <property type="match status" value="1"/>
</dbReference>
<evidence type="ECO:0000256" key="2">
    <source>
        <dbReference type="SAM" id="MobiDB-lite"/>
    </source>
</evidence>
<dbReference type="AlphaFoldDB" id="A0A2G5D5K3"/>
<feature type="compositionally biased region" description="Basic and acidic residues" evidence="2">
    <location>
        <begin position="194"/>
        <end position="206"/>
    </location>
</feature>